<dbReference type="RefSeq" id="WP_126831596.1">
    <property type="nucleotide sequence ID" value="NZ_CBCRYB010000001.1"/>
</dbReference>
<feature type="signal peptide" evidence="2">
    <location>
        <begin position="1"/>
        <end position="24"/>
    </location>
</feature>
<feature type="compositionally biased region" description="Basic and acidic residues" evidence="1">
    <location>
        <begin position="40"/>
        <end position="55"/>
    </location>
</feature>
<dbReference type="InterPro" id="IPR027994">
    <property type="entry name" value="WxL_dom"/>
</dbReference>
<feature type="chain" id="PRO_5019422086" description="WxL domain-containing protein" evidence="2">
    <location>
        <begin position="25"/>
        <end position="260"/>
    </location>
</feature>
<evidence type="ECO:0000313" key="4">
    <source>
        <dbReference type="EMBL" id="RSU03386.1"/>
    </source>
</evidence>
<organism evidence="4 5">
    <name type="scientific">Vagococcus fessus</name>
    <dbReference type="NCBI Taxonomy" id="120370"/>
    <lineage>
        <taxon>Bacteria</taxon>
        <taxon>Bacillati</taxon>
        <taxon>Bacillota</taxon>
        <taxon>Bacilli</taxon>
        <taxon>Lactobacillales</taxon>
        <taxon>Enterococcaceae</taxon>
        <taxon>Vagococcus</taxon>
    </lineage>
</organism>
<feature type="domain" description="WxL" evidence="3">
    <location>
        <begin position="30"/>
        <end position="250"/>
    </location>
</feature>
<dbReference type="AlphaFoldDB" id="A0A430A8F5"/>
<reference evidence="4 5" key="1">
    <citation type="submission" date="2017-05" db="EMBL/GenBank/DDBJ databases">
        <title>Vagococcus spp. assemblies.</title>
        <authorList>
            <person name="Gulvik C.A."/>
        </authorList>
    </citation>
    <scope>NUCLEOTIDE SEQUENCE [LARGE SCALE GENOMIC DNA]</scope>
    <source>
        <strain evidence="4 5">CCUG 41755</strain>
    </source>
</reference>
<dbReference type="Proteomes" id="UP000287101">
    <property type="component" value="Unassembled WGS sequence"/>
</dbReference>
<proteinExistence type="predicted"/>
<evidence type="ECO:0000313" key="5">
    <source>
        <dbReference type="Proteomes" id="UP000287101"/>
    </source>
</evidence>
<dbReference type="Pfam" id="PF13731">
    <property type="entry name" value="WxL"/>
    <property type="match status" value="1"/>
</dbReference>
<sequence length="260" mass="26928">MKKINLLTVAVLASTMVGGVVASAANTAPDKLDTNAHVKFVQDTDPGEKPEKPTDPEGGGVIDPGNPGEGGGETPSEKAPLMINFAPNFEFGEVAIKSGDVQVPAISQIKDDKGNDVAHFVQVQDNRGTHKGWNLSLTTSEFAAEDGSKLEDASISLSEVTAFGDSEGVATTEASQTINFPQTSVAVMTAAEKAGEGVWTAKFGKNASLAQDGENKVNSNVKLNLSAKDMTKVSATDYNSTLTWNLAGTPTFAASATPAV</sequence>
<accession>A0A430A8F5</accession>
<dbReference type="EMBL" id="NGJY01000002">
    <property type="protein sequence ID" value="RSU03386.1"/>
    <property type="molecule type" value="Genomic_DNA"/>
</dbReference>
<keyword evidence="2" id="KW-0732">Signal</keyword>
<feature type="region of interest" description="Disordered" evidence="1">
    <location>
        <begin position="40"/>
        <end position="79"/>
    </location>
</feature>
<feature type="compositionally biased region" description="Gly residues" evidence="1">
    <location>
        <begin position="57"/>
        <end position="73"/>
    </location>
</feature>
<evidence type="ECO:0000256" key="1">
    <source>
        <dbReference type="SAM" id="MobiDB-lite"/>
    </source>
</evidence>
<evidence type="ECO:0000256" key="2">
    <source>
        <dbReference type="SAM" id="SignalP"/>
    </source>
</evidence>
<comment type="caution">
    <text evidence="4">The sequence shown here is derived from an EMBL/GenBank/DDBJ whole genome shotgun (WGS) entry which is preliminary data.</text>
</comment>
<protein>
    <recommendedName>
        <fullName evidence="3">WxL domain-containing protein</fullName>
    </recommendedName>
</protein>
<evidence type="ECO:0000259" key="3">
    <source>
        <dbReference type="Pfam" id="PF13731"/>
    </source>
</evidence>
<name>A0A430A8F5_9ENTE</name>
<gene>
    <name evidence="4" type="ORF">CBF31_06650</name>
</gene>
<keyword evidence="5" id="KW-1185">Reference proteome</keyword>